<protein>
    <submittedName>
        <fullName evidence="1">Helix-turn-helix domain-containing protein</fullName>
    </submittedName>
</protein>
<dbReference type="CDD" id="cd00093">
    <property type="entry name" value="HTH_XRE"/>
    <property type="match status" value="1"/>
</dbReference>
<evidence type="ECO:0000313" key="1">
    <source>
        <dbReference type="EMBL" id="MBN7822314.1"/>
    </source>
</evidence>
<reference evidence="1 2" key="1">
    <citation type="submission" date="2021-03" db="EMBL/GenBank/DDBJ databases">
        <title>novel species isolated from a fishpond in China.</title>
        <authorList>
            <person name="Lu H."/>
            <person name="Cai Z."/>
        </authorList>
    </citation>
    <scope>NUCLEOTIDE SEQUENCE [LARGE SCALE GENOMIC DNA]</scope>
    <source>
        <strain evidence="1 2">Y57</strain>
    </source>
</reference>
<keyword evidence="2" id="KW-1185">Reference proteome</keyword>
<dbReference type="InterPro" id="IPR001387">
    <property type="entry name" value="Cro/C1-type_HTH"/>
</dbReference>
<proteinExistence type="predicted"/>
<dbReference type="Pfam" id="PF15943">
    <property type="entry name" value="YdaS_toxin"/>
    <property type="match status" value="1"/>
</dbReference>
<gene>
    <name evidence="1" type="ORF">J0A65_20780</name>
</gene>
<name>A0ABS3D0I1_9ALTE</name>
<dbReference type="RefSeq" id="WP_206596256.1">
    <property type="nucleotide sequence ID" value="NZ_JAFKCS010000049.1"/>
</dbReference>
<dbReference type="EMBL" id="JAFKCS010000049">
    <property type="protein sequence ID" value="MBN7822314.1"/>
    <property type="molecule type" value="Genomic_DNA"/>
</dbReference>
<organism evidence="1 2">
    <name type="scientific">Bowmanella yangjiangensis</name>
    <dbReference type="NCBI Taxonomy" id="2811230"/>
    <lineage>
        <taxon>Bacteria</taxon>
        <taxon>Pseudomonadati</taxon>
        <taxon>Pseudomonadota</taxon>
        <taxon>Gammaproteobacteria</taxon>
        <taxon>Alteromonadales</taxon>
        <taxon>Alteromonadaceae</taxon>
        <taxon>Bowmanella</taxon>
    </lineage>
</organism>
<evidence type="ECO:0000313" key="2">
    <source>
        <dbReference type="Proteomes" id="UP000663992"/>
    </source>
</evidence>
<dbReference type="Proteomes" id="UP000663992">
    <property type="component" value="Unassembled WGS sequence"/>
</dbReference>
<comment type="caution">
    <text evidence="1">The sequence shown here is derived from an EMBL/GenBank/DDBJ whole genome shotgun (WGS) entry which is preliminary data.</text>
</comment>
<accession>A0ABS3D0I1</accession>
<dbReference type="InterPro" id="IPR031856">
    <property type="entry name" value="YdaS_toxin-like"/>
</dbReference>
<dbReference type="SUPFAM" id="SSF47413">
    <property type="entry name" value="lambda repressor-like DNA-binding domains"/>
    <property type="match status" value="1"/>
</dbReference>
<sequence length="75" mass="8018">MQLSAATQEPRLTPVERLVKFFGNQPKTAAAMGVSQATVSYWLSGTYTMTADNAFKAEDLTKGYVTARELVGSGG</sequence>
<dbReference type="InterPro" id="IPR010982">
    <property type="entry name" value="Lambda_DNA-bd_dom_sf"/>
</dbReference>
<dbReference type="Gene3D" id="1.10.260.40">
    <property type="entry name" value="lambda repressor-like DNA-binding domains"/>
    <property type="match status" value="1"/>
</dbReference>